<dbReference type="Proteomes" id="UP000236724">
    <property type="component" value="Unassembled WGS sequence"/>
</dbReference>
<evidence type="ECO:0000313" key="12">
    <source>
        <dbReference type="Proteomes" id="UP000236724"/>
    </source>
</evidence>
<dbReference type="GO" id="GO:0008977">
    <property type="term" value="F:prephenate dehydrogenase (NAD+) activity"/>
    <property type="evidence" value="ECO:0007669"/>
    <property type="project" value="UniProtKB-EC"/>
</dbReference>
<keyword evidence="5" id="KW-0028">Amino-acid biosynthesis</keyword>
<organism evidence="11 12">
    <name type="scientific">Candidatus Venteria ishoeyi</name>
    <dbReference type="NCBI Taxonomy" id="1899563"/>
    <lineage>
        <taxon>Bacteria</taxon>
        <taxon>Pseudomonadati</taxon>
        <taxon>Pseudomonadota</taxon>
        <taxon>Gammaproteobacteria</taxon>
        <taxon>Thiotrichales</taxon>
        <taxon>Thiotrichaceae</taxon>
        <taxon>Venteria</taxon>
    </lineage>
</organism>
<dbReference type="FunFam" id="3.40.50.720:FF:000208">
    <property type="entry name" value="Prephenate dehydrogenase"/>
    <property type="match status" value="1"/>
</dbReference>
<dbReference type="GO" id="GO:0004665">
    <property type="term" value="F:prephenate dehydrogenase (NADP+) activity"/>
    <property type="evidence" value="ECO:0007669"/>
    <property type="project" value="InterPro"/>
</dbReference>
<dbReference type="InterPro" id="IPR036291">
    <property type="entry name" value="NAD(P)-bd_dom_sf"/>
</dbReference>
<dbReference type="PANTHER" id="PTHR21363">
    <property type="entry name" value="PREPHENATE DEHYDROGENASE"/>
    <property type="match status" value="1"/>
</dbReference>
<evidence type="ECO:0000256" key="1">
    <source>
        <dbReference type="ARBA" id="ARBA00005067"/>
    </source>
</evidence>
<evidence type="ECO:0000256" key="8">
    <source>
        <dbReference type="ARBA" id="ARBA00023141"/>
    </source>
</evidence>
<keyword evidence="12" id="KW-1185">Reference proteome</keyword>
<dbReference type="InterPro" id="IPR046825">
    <property type="entry name" value="PDH_C"/>
</dbReference>
<comment type="catalytic activity">
    <reaction evidence="9">
        <text>prephenate + NAD(+) = 3-(4-hydroxyphenyl)pyruvate + CO2 + NADH</text>
        <dbReference type="Rhea" id="RHEA:13869"/>
        <dbReference type="ChEBI" id="CHEBI:16526"/>
        <dbReference type="ChEBI" id="CHEBI:29934"/>
        <dbReference type="ChEBI" id="CHEBI:36242"/>
        <dbReference type="ChEBI" id="CHEBI:57540"/>
        <dbReference type="ChEBI" id="CHEBI:57945"/>
        <dbReference type="EC" id="1.3.1.12"/>
    </reaction>
</comment>
<dbReference type="InterPro" id="IPR008927">
    <property type="entry name" value="6-PGluconate_DH-like_C_sf"/>
</dbReference>
<dbReference type="PANTHER" id="PTHR21363:SF0">
    <property type="entry name" value="PREPHENATE DEHYDROGENASE [NADP(+)]"/>
    <property type="match status" value="1"/>
</dbReference>
<evidence type="ECO:0000259" key="10">
    <source>
        <dbReference type="PROSITE" id="PS51176"/>
    </source>
</evidence>
<accession>A0A1H6FET1</accession>
<dbReference type="AlphaFoldDB" id="A0A1H6FET1"/>
<dbReference type="GO" id="GO:0070403">
    <property type="term" value="F:NAD+ binding"/>
    <property type="evidence" value="ECO:0007669"/>
    <property type="project" value="InterPro"/>
</dbReference>
<dbReference type="Pfam" id="PF02153">
    <property type="entry name" value="PDH_N"/>
    <property type="match status" value="1"/>
</dbReference>
<dbReference type="Gene3D" id="1.10.3660.10">
    <property type="entry name" value="6-phosphogluconate dehydrogenase C-terminal like domain"/>
    <property type="match status" value="1"/>
</dbReference>
<keyword evidence="6" id="KW-0560">Oxidoreductase</keyword>
<evidence type="ECO:0000313" key="11">
    <source>
        <dbReference type="EMBL" id="SEH08527.1"/>
    </source>
</evidence>
<reference evidence="11 12" key="1">
    <citation type="submission" date="2016-10" db="EMBL/GenBank/DDBJ databases">
        <authorList>
            <person name="de Groot N.N."/>
        </authorList>
    </citation>
    <scope>NUCLEOTIDE SEQUENCE [LARGE SCALE GENOMIC DNA]</scope>
    <source>
        <strain evidence="11">MBHS1</strain>
    </source>
</reference>
<dbReference type="EMBL" id="FMSV02000552">
    <property type="protein sequence ID" value="SEH08527.1"/>
    <property type="molecule type" value="Genomic_DNA"/>
</dbReference>
<gene>
    <name evidence="11" type="primary">tyrA</name>
    <name evidence="11" type="ORF">MBHS_04419</name>
</gene>
<proteinExistence type="inferred from homology"/>
<dbReference type="InterPro" id="IPR050812">
    <property type="entry name" value="Preph/Arog_dehydrog"/>
</dbReference>
<keyword evidence="8" id="KW-0057">Aromatic amino acid biosynthesis</keyword>
<sequence>MLFKRLCIIGVGLIGGSLARALRDANACEEVVGCGRQLDNLNKAVELGVIDRYSTDMVEAVKDADMVVLAVPLGTMASAMQKIAPVLPDDAIITDVGSAKGSVLQDAQHYLGKHQSRFVAGHPIAGSEQHGVIASVSSLFQQRRVILTPTPDTDTQALESVRQMWETTGAEVVDMNVQHHDEVLAATSHLPHMLAYALVDMLAHMETRREIFRFAAGGFRDFTRIASSDPKMWHDICLSNREELVNMLEAFGQQLHNLTQAIRESDSEKINTLFYNAKTARDEFTD</sequence>
<dbReference type="InterPro" id="IPR003099">
    <property type="entry name" value="Prephen_DH"/>
</dbReference>
<evidence type="ECO:0000256" key="3">
    <source>
        <dbReference type="ARBA" id="ARBA00012068"/>
    </source>
</evidence>
<keyword evidence="4" id="KW-0827">Tyrosine biosynthesis</keyword>
<dbReference type="GO" id="GO:0006571">
    <property type="term" value="P:tyrosine biosynthetic process"/>
    <property type="evidence" value="ECO:0007669"/>
    <property type="project" value="UniProtKB-KW"/>
</dbReference>
<name>A0A1H6FET1_9GAMM</name>
<evidence type="ECO:0000256" key="4">
    <source>
        <dbReference type="ARBA" id="ARBA00022498"/>
    </source>
</evidence>
<comment type="similarity">
    <text evidence="2">Belongs to the prephenate/arogenate dehydrogenase family.</text>
</comment>
<dbReference type="EC" id="1.3.1.12" evidence="3"/>
<evidence type="ECO:0000256" key="2">
    <source>
        <dbReference type="ARBA" id="ARBA00007964"/>
    </source>
</evidence>
<dbReference type="SUPFAM" id="SSF51735">
    <property type="entry name" value="NAD(P)-binding Rossmann-fold domains"/>
    <property type="match status" value="1"/>
</dbReference>
<evidence type="ECO:0000256" key="7">
    <source>
        <dbReference type="ARBA" id="ARBA00023027"/>
    </source>
</evidence>
<dbReference type="PROSITE" id="PS51176">
    <property type="entry name" value="PDH_ADH"/>
    <property type="match status" value="1"/>
</dbReference>
<dbReference type="InterPro" id="IPR046826">
    <property type="entry name" value="PDH_N"/>
</dbReference>
<evidence type="ECO:0000256" key="9">
    <source>
        <dbReference type="ARBA" id="ARBA00049260"/>
    </source>
</evidence>
<dbReference type="SUPFAM" id="SSF48179">
    <property type="entry name" value="6-phosphogluconate dehydrogenase C-terminal domain-like"/>
    <property type="match status" value="1"/>
</dbReference>
<protein>
    <recommendedName>
        <fullName evidence="3">prephenate dehydrogenase</fullName>
        <ecNumber evidence="3">1.3.1.12</ecNumber>
    </recommendedName>
</protein>
<dbReference type="Gene3D" id="3.40.50.720">
    <property type="entry name" value="NAD(P)-binding Rossmann-like Domain"/>
    <property type="match status" value="1"/>
</dbReference>
<dbReference type="FunFam" id="1.10.3660.10:FF:000003">
    <property type="entry name" value="Prephenate dehydrogenase"/>
    <property type="match status" value="1"/>
</dbReference>
<evidence type="ECO:0000256" key="5">
    <source>
        <dbReference type="ARBA" id="ARBA00022605"/>
    </source>
</evidence>
<comment type="pathway">
    <text evidence="1">Amino-acid biosynthesis; L-tyrosine biosynthesis; (4-hydroxyphenyl)pyruvate from prephenate (NAD(+) route): step 1/1.</text>
</comment>
<dbReference type="Pfam" id="PF20463">
    <property type="entry name" value="PDH_C"/>
    <property type="match status" value="1"/>
</dbReference>
<feature type="domain" description="Prephenate/arogenate dehydrogenase" evidence="10">
    <location>
        <begin position="4"/>
        <end position="286"/>
    </location>
</feature>
<keyword evidence="7" id="KW-0520">NAD</keyword>
<dbReference type="RefSeq" id="WP_286019555.1">
    <property type="nucleotide sequence ID" value="NZ_FMSV02000552.1"/>
</dbReference>
<evidence type="ECO:0000256" key="6">
    <source>
        <dbReference type="ARBA" id="ARBA00023002"/>
    </source>
</evidence>